<protein>
    <recommendedName>
        <fullName evidence="3">Alpha-D-phosphohexomutase alpha/beta/alpha domain-containing protein</fullName>
    </recommendedName>
</protein>
<reference evidence="5" key="1">
    <citation type="journal article" date="2019" name="Int. J. Syst. Evol. Microbiol.">
        <title>The Global Catalogue of Microorganisms (GCM) 10K type strain sequencing project: providing services to taxonomists for standard genome sequencing and annotation.</title>
        <authorList>
            <consortium name="The Broad Institute Genomics Platform"/>
            <consortium name="The Broad Institute Genome Sequencing Center for Infectious Disease"/>
            <person name="Wu L."/>
            <person name="Ma J."/>
        </authorList>
    </citation>
    <scope>NUCLEOTIDE SEQUENCE [LARGE SCALE GENOMIC DNA]</scope>
    <source>
        <strain evidence="5">CECT 7069</strain>
    </source>
</reference>
<dbReference type="InterPro" id="IPR005844">
    <property type="entry name" value="A-D-PHexomutase_a/b/a-I"/>
</dbReference>
<feature type="compositionally biased region" description="Basic and acidic residues" evidence="2">
    <location>
        <begin position="21"/>
        <end position="52"/>
    </location>
</feature>
<proteinExistence type="inferred from homology"/>
<evidence type="ECO:0000313" key="4">
    <source>
        <dbReference type="EMBL" id="MDN3591556.1"/>
    </source>
</evidence>
<feature type="domain" description="Alpha-D-phosphohexomutase alpha/beta/alpha" evidence="3">
    <location>
        <begin position="92"/>
        <end position="138"/>
    </location>
</feature>
<organism evidence="4 5">
    <name type="scientific">Methylobacterium adhaesivum</name>
    <dbReference type="NCBI Taxonomy" id="333297"/>
    <lineage>
        <taxon>Bacteria</taxon>
        <taxon>Pseudomonadati</taxon>
        <taxon>Pseudomonadota</taxon>
        <taxon>Alphaproteobacteria</taxon>
        <taxon>Hyphomicrobiales</taxon>
        <taxon>Methylobacteriaceae</taxon>
        <taxon>Methylobacterium</taxon>
    </lineage>
</organism>
<gene>
    <name evidence="4" type="ORF">QWZ12_13170</name>
</gene>
<evidence type="ECO:0000313" key="5">
    <source>
        <dbReference type="Proteomes" id="UP001224644"/>
    </source>
</evidence>
<accession>A0ABT8BHJ2</accession>
<evidence type="ECO:0000256" key="2">
    <source>
        <dbReference type="SAM" id="MobiDB-lite"/>
    </source>
</evidence>
<sequence length="138" mass="15379">MEQTEQGRGPTEPTQGGRGRPRAEGLRTDGRFEIRDERPARPRDEPRGRGDGRLCQRFLSLRCRDGRSRAQCRHRAQPARQQSRRRRDLANAAAAGFRVVDCGAFPTPALALGAMRRGSCAVMVTGSHLPEDRNGLKF</sequence>
<dbReference type="Gene3D" id="3.40.120.10">
    <property type="entry name" value="Alpha-D-Glucose-1,6-Bisphosphate, subunit A, domain 3"/>
    <property type="match status" value="1"/>
</dbReference>
<evidence type="ECO:0000259" key="3">
    <source>
        <dbReference type="Pfam" id="PF02878"/>
    </source>
</evidence>
<dbReference type="Proteomes" id="UP001224644">
    <property type="component" value="Unassembled WGS sequence"/>
</dbReference>
<dbReference type="EMBL" id="JAUFPX010000012">
    <property type="protein sequence ID" value="MDN3591556.1"/>
    <property type="molecule type" value="Genomic_DNA"/>
</dbReference>
<dbReference type="Pfam" id="PF02878">
    <property type="entry name" value="PGM_PMM_I"/>
    <property type="match status" value="1"/>
</dbReference>
<dbReference type="SUPFAM" id="SSF53738">
    <property type="entry name" value="Phosphoglucomutase, first 3 domains"/>
    <property type="match status" value="1"/>
</dbReference>
<keyword evidence="5" id="KW-1185">Reference proteome</keyword>
<evidence type="ECO:0000256" key="1">
    <source>
        <dbReference type="ARBA" id="ARBA00010231"/>
    </source>
</evidence>
<comment type="similarity">
    <text evidence="1">Belongs to the phosphohexose mutase family.</text>
</comment>
<comment type="caution">
    <text evidence="4">The sequence shown here is derived from an EMBL/GenBank/DDBJ whole genome shotgun (WGS) entry which is preliminary data.</text>
</comment>
<feature type="region of interest" description="Disordered" evidence="2">
    <location>
        <begin position="1"/>
        <end position="52"/>
    </location>
</feature>
<name>A0ABT8BHJ2_9HYPH</name>
<dbReference type="InterPro" id="IPR016055">
    <property type="entry name" value="A-D-PHexomutase_a/b/a-I/II/III"/>
</dbReference>